<feature type="region of interest" description="Disordered" evidence="1">
    <location>
        <begin position="476"/>
        <end position="499"/>
    </location>
</feature>
<gene>
    <name evidence="4" type="ORF">BT63DRAFT_460768</name>
</gene>
<keyword evidence="5" id="KW-1185">Reference proteome</keyword>
<dbReference type="EMBL" id="MU004244">
    <property type="protein sequence ID" value="KAF2663653.1"/>
    <property type="molecule type" value="Genomic_DNA"/>
</dbReference>
<evidence type="ECO:0000256" key="2">
    <source>
        <dbReference type="SAM" id="Phobius"/>
    </source>
</evidence>
<dbReference type="PANTHER" id="PTHR23244:SF492">
    <property type="entry name" value="KELCH DOMAIN-CONTAINING PROTEIN-CONTAINING PROTEIN"/>
    <property type="match status" value="1"/>
</dbReference>
<feature type="signal peptide" evidence="3">
    <location>
        <begin position="1"/>
        <end position="19"/>
    </location>
</feature>
<keyword evidence="2" id="KW-0472">Membrane</keyword>
<dbReference type="InterPro" id="IPR015915">
    <property type="entry name" value="Kelch-typ_b-propeller"/>
</dbReference>
<dbReference type="AlphaFoldDB" id="A0A6A6TXE7"/>
<dbReference type="CDD" id="cd12087">
    <property type="entry name" value="TM_EGFR-like"/>
    <property type="match status" value="1"/>
</dbReference>
<keyword evidence="3" id="KW-0732">Signal</keyword>
<accession>A0A6A6TXE7</accession>
<organism evidence="4 5">
    <name type="scientific">Microthyrium microscopicum</name>
    <dbReference type="NCBI Taxonomy" id="703497"/>
    <lineage>
        <taxon>Eukaryota</taxon>
        <taxon>Fungi</taxon>
        <taxon>Dikarya</taxon>
        <taxon>Ascomycota</taxon>
        <taxon>Pezizomycotina</taxon>
        <taxon>Dothideomycetes</taxon>
        <taxon>Dothideomycetes incertae sedis</taxon>
        <taxon>Microthyriales</taxon>
        <taxon>Microthyriaceae</taxon>
        <taxon>Microthyrium</taxon>
    </lineage>
</organism>
<dbReference type="Gene3D" id="2.120.10.80">
    <property type="entry name" value="Kelch-type beta propeller"/>
    <property type="match status" value="1"/>
</dbReference>
<reference evidence="4" key="1">
    <citation type="journal article" date="2020" name="Stud. Mycol.">
        <title>101 Dothideomycetes genomes: a test case for predicting lifestyles and emergence of pathogens.</title>
        <authorList>
            <person name="Haridas S."/>
            <person name="Albert R."/>
            <person name="Binder M."/>
            <person name="Bloem J."/>
            <person name="Labutti K."/>
            <person name="Salamov A."/>
            <person name="Andreopoulos B."/>
            <person name="Baker S."/>
            <person name="Barry K."/>
            <person name="Bills G."/>
            <person name="Bluhm B."/>
            <person name="Cannon C."/>
            <person name="Castanera R."/>
            <person name="Culley D."/>
            <person name="Daum C."/>
            <person name="Ezra D."/>
            <person name="Gonzalez J."/>
            <person name="Henrissat B."/>
            <person name="Kuo A."/>
            <person name="Liang C."/>
            <person name="Lipzen A."/>
            <person name="Lutzoni F."/>
            <person name="Magnuson J."/>
            <person name="Mondo S."/>
            <person name="Nolan M."/>
            <person name="Ohm R."/>
            <person name="Pangilinan J."/>
            <person name="Park H.-J."/>
            <person name="Ramirez L."/>
            <person name="Alfaro M."/>
            <person name="Sun H."/>
            <person name="Tritt A."/>
            <person name="Yoshinaga Y."/>
            <person name="Zwiers L.-H."/>
            <person name="Turgeon B."/>
            <person name="Goodwin S."/>
            <person name="Spatafora J."/>
            <person name="Crous P."/>
            <person name="Grigoriev I."/>
        </authorList>
    </citation>
    <scope>NUCLEOTIDE SEQUENCE</scope>
    <source>
        <strain evidence="4">CBS 115976</strain>
    </source>
</reference>
<dbReference type="PANTHER" id="PTHR23244">
    <property type="entry name" value="KELCH REPEAT DOMAIN"/>
    <property type="match status" value="1"/>
</dbReference>
<feature type="transmembrane region" description="Helical" evidence="2">
    <location>
        <begin position="447"/>
        <end position="468"/>
    </location>
</feature>
<evidence type="ECO:0000313" key="5">
    <source>
        <dbReference type="Proteomes" id="UP000799302"/>
    </source>
</evidence>
<dbReference type="OrthoDB" id="10251809at2759"/>
<sequence>MRLSRGLIWHSLLLPTASQLTTQEWCDRNPKFPTFPTNQSLNALSYGFCRSWTFSSIVTNDKLLMLGLDGGAVRGDGNNTRVYMVDTNLSAPFDLTDGTNWRLTSLPAEIHKFKGGVMWENSSNTTLFSYGGQFPGKSAPKGNDFYQYDVQNNRWSVVSTLLSMQRLTDGASINVPELHKGFFLGGYQSKETTEDVPDDGLYRFATSMLSFDTNTNNPSMVDAPFLPSQFGTVSYIPTSGGGVLVYFGGETPSSPAVDSVDGLNVNSWDYVWIYDIANNKWHRQNTSGKATPRTEFCASTVYDKATKSWQIWTIGGANYKTTKVLDTVSVLSIPSFQWFTAAPARTRMSVSCQRVGSQIFVIGGRQNFTGRGGEDYGSIAYIYDVNKQAAVDSFDPKLTTYTPPDFVVAAISARATPTKWAHPDVQKLFIAKNASSGPNKQISGAEIASAVVGTILGVAIAAGLIIFCMRRKQKSRKQATESTPHSAEQEQSEHDAETREKIGDLIDLRETVIHELPASPSSEQLSPTLHEVSPTSLHELTASGVPEMAASIDHNEMDAREQIATKLSKLQRDRNYIERRNGTG</sequence>
<keyword evidence="2" id="KW-1133">Transmembrane helix</keyword>
<evidence type="ECO:0008006" key="6">
    <source>
        <dbReference type="Google" id="ProtNLM"/>
    </source>
</evidence>
<proteinExistence type="predicted"/>
<evidence type="ECO:0000313" key="4">
    <source>
        <dbReference type="EMBL" id="KAF2663653.1"/>
    </source>
</evidence>
<evidence type="ECO:0000256" key="3">
    <source>
        <dbReference type="SAM" id="SignalP"/>
    </source>
</evidence>
<name>A0A6A6TXE7_9PEZI</name>
<feature type="chain" id="PRO_5025448402" description="Kelch repeat protein" evidence="3">
    <location>
        <begin position="20"/>
        <end position="584"/>
    </location>
</feature>
<protein>
    <recommendedName>
        <fullName evidence="6">Kelch repeat protein</fullName>
    </recommendedName>
</protein>
<keyword evidence="2" id="KW-0812">Transmembrane</keyword>
<dbReference type="Pfam" id="PF24681">
    <property type="entry name" value="Kelch_KLHDC2_KLHL20_DRC7"/>
    <property type="match status" value="1"/>
</dbReference>
<feature type="compositionally biased region" description="Basic and acidic residues" evidence="1">
    <location>
        <begin position="487"/>
        <end position="499"/>
    </location>
</feature>
<dbReference type="InterPro" id="IPR011043">
    <property type="entry name" value="Gal_Oxase/kelch_b-propeller"/>
</dbReference>
<dbReference type="SUPFAM" id="SSF50965">
    <property type="entry name" value="Galactose oxidase, central domain"/>
    <property type="match status" value="1"/>
</dbReference>
<dbReference type="Proteomes" id="UP000799302">
    <property type="component" value="Unassembled WGS sequence"/>
</dbReference>
<evidence type="ECO:0000256" key="1">
    <source>
        <dbReference type="SAM" id="MobiDB-lite"/>
    </source>
</evidence>